<organism evidence="1 2">
    <name type="scientific">Diphasiastrum complanatum</name>
    <name type="common">Issler's clubmoss</name>
    <name type="synonym">Lycopodium complanatum</name>
    <dbReference type="NCBI Taxonomy" id="34168"/>
    <lineage>
        <taxon>Eukaryota</taxon>
        <taxon>Viridiplantae</taxon>
        <taxon>Streptophyta</taxon>
        <taxon>Embryophyta</taxon>
        <taxon>Tracheophyta</taxon>
        <taxon>Lycopodiopsida</taxon>
        <taxon>Lycopodiales</taxon>
        <taxon>Lycopodiaceae</taxon>
        <taxon>Lycopodioideae</taxon>
        <taxon>Diphasiastrum</taxon>
    </lineage>
</organism>
<dbReference type="EMBL" id="CM055095">
    <property type="protein sequence ID" value="KAJ7557947.1"/>
    <property type="molecule type" value="Genomic_DNA"/>
</dbReference>
<evidence type="ECO:0000313" key="2">
    <source>
        <dbReference type="Proteomes" id="UP001162992"/>
    </source>
</evidence>
<accession>A0ACC2DUU4</accession>
<name>A0ACC2DUU4_DIPCM</name>
<proteinExistence type="predicted"/>
<reference evidence="2" key="1">
    <citation type="journal article" date="2024" name="Proc. Natl. Acad. Sci. U.S.A.">
        <title>Extraordinary preservation of gene collinearity over three hundred million years revealed in homosporous lycophytes.</title>
        <authorList>
            <person name="Li C."/>
            <person name="Wickell D."/>
            <person name="Kuo L.Y."/>
            <person name="Chen X."/>
            <person name="Nie B."/>
            <person name="Liao X."/>
            <person name="Peng D."/>
            <person name="Ji J."/>
            <person name="Jenkins J."/>
            <person name="Williams M."/>
            <person name="Shu S."/>
            <person name="Plott C."/>
            <person name="Barry K."/>
            <person name="Rajasekar S."/>
            <person name="Grimwood J."/>
            <person name="Han X."/>
            <person name="Sun S."/>
            <person name="Hou Z."/>
            <person name="He W."/>
            <person name="Dai G."/>
            <person name="Sun C."/>
            <person name="Schmutz J."/>
            <person name="Leebens-Mack J.H."/>
            <person name="Li F.W."/>
            <person name="Wang L."/>
        </authorList>
    </citation>
    <scope>NUCLEOTIDE SEQUENCE [LARGE SCALE GENOMIC DNA]</scope>
    <source>
        <strain evidence="2">cv. PW_Plant_1</strain>
    </source>
</reference>
<evidence type="ECO:0000313" key="1">
    <source>
        <dbReference type="EMBL" id="KAJ7557947.1"/>
    </source>
</evidence>
<comment type="caution">
    <text evidence="1">The sequence shown here is derived from an EMBL/GenBank/DDBJ whole genome shotgun (WGS) entry which is preliminary data.</text>
</comment>
<keyword evidence="2" id="KW-1185">Reference proteome</keyword>
<dbReference type="Proteomes" id="UP001162992">
    <property type="component" value="Chromosome 4"/>
</dbReference>
<protein>
    <submittedName>
        <fullName evidence="1">Uncharacterized protein</fullName>
    </submittedName>
</protein>
<gene>
    <name evidence="1" type="ORF">O6H91_04G017400</name>
</gene>
<sequence length="616" mass="68798">MADAVVDAATENGNPEMEAVGKLVLNIELIEAQSGRRLIGQEALAGKVLGLLIGPHWLPVPLQQTLASFAESAVELQTEGKPVAFVYVPTDRDDNLISMLRNYGQMSQIDGRPDPESFSEILQSLPEGWLAVPFTDSESRSVLIQRCSSSIFSLAFVGEGGQINTKEGLRLLEKWGSDGFPFTDQRIEELQQETAQRASKQSLASLLVSADRDYVIRNDGSQVKVESLEGKTVALYFSAHWCPPCQRFTPVLADIYNQLKSRNDDFEVVFISWDKDQTSFEKYHNEMPWLALPFADSKTKKILSRWFEVEGIPSFIILDTNGKTLNTEGAELIFKHGLEAYPFTAERLAELDAEEEARRAAQTLESLLVTEERDFVISPDGQEVKVSSIKGKTVGLYFSAHWCPPCRNFTPKLISAYNELHQKGKDFEIVFISSDRDEEAFKSYYGSMPWLALPFSDRQSKSTLSSYFDIQGIPSLVILGPDGKTVAREGRELVSQHGSDGFPFTEAHLSELRRAQDEVANKLPKEIQYAGHPEHPLILSDNAYSGQAYVCDKCDEQGSGWVYHCDKCSYDLHPSCSQTDPLEHQPSEDQAEANVTHPSEDEKPGFICEGDVCRRV</sequence>